<dbReference type="RefSeq" id="WP_038185509.1">
    <property type="nucleotide sequence ID" value="NZ_ASQA01000028.1"/>
</dbReference>
<dbReference type="eggNOG" id="ENOG502ZZK0">
    <property type="taxonomic scope" value="Bacteria"/>
</dbReference>
<dbReference type="AlphaFoldDB" id="W4EWI7"/>
<name>W4EWI7_9BACL</name>
<keyword evidence="2" id="KW-1185">Reference proteome</keyword>
<dbReference type="EMBL" id="ASQA01000028">
    <property type="protein sequence ID" value="ETT84201.1"/>
    <property type="molecule type" value="Genomic_DNA"/>
</dbReference>
<evidence type="ECO:0000313" key="1">
    <source>
        <dbReference type="EMBL" id="ETT84201.1"/>
    </source>
</evidence>
<dbReference type="Pfam" id="PF13479">
    <property type="entry name" value="AAA_24"/>
    <property type="match status" value="1"/>
</dbReference>
<reference evidence="1 2" key="1">
    <citation type="journal article" date="2014" name="BMC Genomics">
        <title>Genomic comparison of sporeforming bacilli isolated from milk.</title>
        <authorList>
            <person name="Moreno Switt A.I."/>
            <person name="Andrus A.D."/>
            <person name="Ranieri M.L."/>
            <person name="Orsi R.H."/>
            <person name="Ivy R."/>
            <person name="den Bakker H.C."/>
            <person name="Martin N.H."/>
            <person name="Wiedmann M."/>
            <person name="Boor K.J."/>
        </authorList>
    </citation>
    <scope>NUCLEOTIDE SEQUENCE [LARGE SCALE GENOMIC DNA]</scope>
    <source>
        <strain evidence="1 2">FSL R5-213</strain>
    </source>
</reference>
<comment type="caution">
    <text evidence="1">The sequence shown here is derived from an EMBL/GenBank/DDBJ whole genome shotgun (WGS) entry which is preliminary data.</text>
</comment>
<proteinExistence type="predicted"/>
<sequence length="240" mass="27190">MTEQQFSFETHNAVNVEKQGKTYLLFCPPGMGKSHTIGFLPGKTLVLDIDRTSHVLKGNPNIDIIYVDNKSTWDYWEKLLIHIEKNLKGKYDNIAIDNASELERCLLSSLGAKGKNNGVPSQGDYQYMQFRIVNSFRWMKNLADRVVFTAWETTDLYTSAEGQQYNRSYPQINMKILNNVLGLCDVVGRLMINSEGNRGYVLKGTNSIYAKNQLDGREGCKQDEIFAVPSTNDEEKGANK</sequence>
<evidence type="ECO:0000313" key="2">
    <source>
        <dbReference type="Proteomes" id="UP000019062"/>
    </source>
</evidence>
<dbReference type="PATRIC" id="fig|1227360.4.peg.2566"/>
<organism evidence="1 2">
    <name type="scientific">Viridibacillus arenosi FSL R5-213</name>
    <dbReference type="NCBI Taxonomy" id="1227360"/>
    <lineage>
        <taxon>Bacteria</taxon>
        <taxon>Bacillati</taxon>
        <taxon>Bacillota</taxon>
        <taxon>Bacilli</taxon>
        <taxon>Bacillales</taxon>
        <taxon>Caryophanaceae</taxon>
        <taxon>Viridibacillus</taxon>
    </lineage>
</organism>
<accession>W4EWI7</accession>
<dbReference type="Proteomes" id="UP000019062">
    <property type="component" value="Unassembled WGS sequence"/>
</dbReference>
<gene>
    <name evidence="1" type="ORF">C176_12573</name>
</gene>
<dbReference type="NCBIfam" id="TIGR01618">
    <property type="entry name" value="phage_P_loop"/>
    <property type="match status" value="1"/>
</dbReference>
<dbReference type="InterPro" id="IPR006505">
    <property type="entry name" value="Phage_nucleotide-bp"/>
</dbReference>
<protein>
    <submittedName>
        <fullName evidence="1">ATPase involved in DNA replication initiation</fullName>
    </submittedName>
</protein>